<dbReference type="InterPro" id="IPR016181">
    <property type="entry name" value="Acyl_CoA_acyltransferase"/>
</dbReference>
<organism evidence="4 5">
    <name type="scientific">Rhizobium leguminosarum</name>
    <dbReference type="NCBI Taxonomy" id="384"/>
    <lineage>
        <taxon>Bacteria</taxon>
        <taxon>Pseudomonadati</taxon>
        <taxon>Pseudomonadota</taxon>
        <taxon>Alphaproteobacteria</taxon>
        <taxon>Hyphomicrobiales</taxon>
        <taxon>Rhizobiaceae</taxon>
        <taxon>Rhizobium/Agrobacterium group</taxon>
        <taxon>Rhizobium</taxon>
    </lineage>
</organism>
<dbReference type="Proteomes" id="UP000471705">
    <property type="component" value="Unassembled WGS sequence"/>
</dbReference>
<name>A0A7K3VVS2_RHILE</name>
<proteinExistence type="predicted"/>
<dbReference type="PANTHER" id="PTHR10545">
    <property type="entry name" value="DIAMINE N-ACETYLTRANSFERASE"/>
    <property type="match status" value="1"/>
</dbReference>
<dbReference type="AlphaFoldDB" id="A0A7K3VVS2"/>
<dbReference type="EMBL" id="WUFV01000049">
    <property type="protein sequence ID" value="NEK20598.1"/>
    <property type="molecule type" value="Genomic_DNA"/>
</dbReference>
<dbReference type="Pfam" id="PF00583">
    <property type="entry name" value="Acetyltransf_1"/>
    <property type="match status" value="1"/>
</dbReference>
<dbReference type="CDD" id="cd04301">
    <property type="entry name" value="NAT_SF"/>
    <property type="match status" value="1"/>
</dbReference>
<dbReference type="PROSITE" id="PS51186">
    <property type="entry name" value="GNAT"/>
    <property type="match status" value="1"/>
</dbReference>
<comment type="caution">
    <text evidence="4">The sequence shown here is derived from an EMBL/GenBank/DDBJ whole genome shotgun (WGS) entry which is preliminary data.</text>
</comment>
<evidence type="ECO:0000313" key="5">
    <source>
        <dbReference type="Proteomes" id="UP000471705"/>
    </source>
</evidence>
<evidence type="ECO:0000313" key="4">
    <source>
        <dbReference type="EMBL" id="NEK20598.1"/>
    </source>
</evidence>
<dbReference type="PANTHER" id="PTHR10545:SF29">
    <property type="entry name" value="GH14572P-RELATED"/>
    <property type="match status" value="1"/>
</dbReference>
<accession>A0A7K3VVS2</accession>
<keyword evidence="1 4" id="KW-0808">Transferase</keyword>
<gene>
    <name evidence="4" type="ORF">GR257_38285</name>
</gene>
<reference evidence="4 5" key="1">
    <citation type="submission" date="2019-12" db="EMBL/GenBank/DDBJ databases">
        <title>Rhizobium genotypes associated with high levels of biological nitrogen fixation by grain legumes in a temperate-maritime cropping system.</title>
        <authorList>
            <person name="Maluk M."/>
            <person name="Francesc Ferrando Molina F."/>
            <person name="Lopez Del Egido L."/>
            <person name="Lafos M."/>
            <person name="Langarica-Fuentes A."/>
            <person name="Gebre Yohannes G."/>
            <person name="Young M.W."/>
            <person name="Martin P."/>
            <person name="Gantlett R."/>
            <person name="Kenicer G."/>
            <person name="Hawes C."/>
            <person name="Begg G.S."/>
            <person name="Quilliam R.S."/>
            <person name="Squire G.R."/>
            <person name="Poole P.S."/>
            <person name="Young P.W."/>
            <person name="Iannetta P.M."/>
            <person name="James E.K."/>
        </authorList>
    </citation>
    <scope>NUCLEOTIDE SEQUENCE [LARGE SCALE GENOMIC DNA]</scope>
    <source>
        <strain evidence="4 5">JHI54</strain>
    </source>
</reference>
<feature type="domain" description="N-acetyltransferase" evidence="3">
    <location>
        <begin position="5"/>
        <end position="160"/>
    </location>
</feature>
<dbReference type="GO" id="GO:0008080">
    <property type="term" value="F:N-acetyltransferase activity"/>
    <property type="evidence" value="ECO:0007669"/>
    <property type="project" value="UniProtKB-ARBA"/>
</dbReference>
<evidence type="ECO:0000256" key="2">
    <source>
        <dbReference type="ARBA" id="ARBA00023315"/>
    </source>
</evidence>
<dbReference type="SUPFAM" id="SSF55729">
    <property type="entry name" value="Acyl-CoA N-acyltransferases (Nat)"/>
    <property type="match status" value="1"/>
</dbReference>
<dbReference type="RefSeq" id="WP_164051023.1">
    <property type="nucleotide sequence ID" value="NZ_WUFV01000049.1"/>
</dbReference>
<dbReference type="InterPro" id="IPR000182">
    <property type="entry name" value="GNAT_dom"/>
</dbReference>
<evidence type="ECO:0000256" key="1">
    <source>
        <dbReference type="ARBA" id="ARBA00022679"/>
    </source>
</evidence>
<evidence type="ECO:0000259" key="3">
    <source>
        <dbReference type="PROSITE" id="PS51186"/>
    </source>
</evidence>
<dbReference type="Gene3D" id="3.40.630.30">
    <property type="match status" value="1"/>
</dbReference>
<protein>
    <submittedName>
        <fullName evidence="4">GNAT family N-acetyltransferase</fullName>
    </submittedName>
</protein>
<dbReference type="InterPro" id="IPR051016">
    <property type="entry name" value="Diverse_Substrate_AcTransf"/>
</dbReference>
<sequence length="163" mass="18452">MTSGLSFRVAEFEDLDEILLMLRLLAESLGVIGCFKCTRDDIEIAGFGPRREFTVMLAELEGKIAAICLYFPVFSTWMGKPGLYIQDLFVHKEFRCARVGEKLLRHVARIAGSSGYRYLRLTVNHGNLGGERFYIRHGFEPANDETSYQLHGIAFDNFCDSGK</sequence>
<keyword evidence="2" id="KW-0012">Acyltransferase</keyword>